<protein>
    <submittedName>
        <fullName evidence="4">Molybdenum cofactor biosynthesis, MoeB</fullName>
    </submittedName>
</protein>
<keyword evidence="2" id="KW-0812">Transmembrane</keyword>
<proteinExistence type="predicted"/>
<dbReference type="GO" id="GO:0016779">
    <property type="term" value="F:nucleotidyltransferase activity"/>
    <property type="evidence" value="ECO:0007669"/>
    <property type="project" value="TreeGrafter"/>
</dbReference>
<dbReference type="EMBL" id="LDAU01000073">
    <property type="protein sequence ID" value="KRX08163.1"/>
    <property type="molecule type" value="Genomic_DNA"/>
</dbReference>
<dbReference type="InterPro" id="IPR045886">
    <property type="entry name" value="ThiF/MoeB/HesA"/>
</dbReference>
<evidence type="ECO:0000256" key="1">
    <source>
        <dbReference type="SAM" id="Coils"/>
    </source>
</evidence>
<dbReference type="Proteomes" id="UP000054937">
    <property type="component" value="Unassembled WGS sequence"/>
</dbReference>
<feature type="coiled-coil region" evidence="1">
    <location>
        <begin position="359"/>
        <end position="411"/>
    </location>
</feature>
<gene>
    <name evidence="4" type="ORF">PPERSA_01708</name>
</gene>
<keyword evidence="2" id="KW-0472">Membrane</keyword>
<evidence type="ECO:0000259" key="3">
    <source>
        <dbReference type="Pfam" id="PF00899"/>
    </source>
</evidence>
<evidence type="ECO:0000313" key="5">
    <source>
        <dbReference type="Proteomes" id="UP000054937"/>
    </source>
</evidence>
<keyword evidence="2" id="KW-1133">Transmembrane helix</keyword>
<feature type="domain" description="THIF-type NAD/FAD binding fold" evidence="3">
    <location>
        <begin position="13"/>
        <end position="221"/>
    </location>
</feature>
<dbReference type="Gene3D" id="3.40.50.720">
    <property type="entry name" value="NAD(P)-binding Rossmann-like Domain"/>
    <property type="match status" value="1"/>
</dbReference>
<dbReference type="OMA" id="ITINAYE"/>
<dbReference type="GO" id="GO:0005737">
    <property type="term" value="C:cytoplasm"/>
    <property type="evidence" value="ECO:0007669"/>
    <property type="project" value="TreeGrafter"/>
</dbReference>
<comment type="caution">
    <text evidence="4">The sequence shown here is derived from an EMBL/GenBank/DDBJ whole genome shotgun (WGS) entry which is preliminary data.</text>
</comment>
<evidence type="ECO:0000256" key="2">
    <source>
        <dbReference type="SAM" id="Phobius"/>
    </source>
</evidence>
<dbReference type="InParanoid" id="A0A0V0R0Y8"/>
<dbReference type="PANTHER" id="PTHR10953">
    <property type="entry name" value="UBIQUITIN-ACTIVATING ENZYME E1"/>
    <property type="match status" value="1"/>
</dbReference>
<dbReference type="InterPro" id="IPR000594">
    <property type="entry name" value="ThiF_NAD_FAD-bd"/>
</dbReference>
<dbReference type="InterPro" id="IPR035985">
    <property type="entry name" value="Ubiquitin-activating_enz"/>
</dbReference>
<dbReference type="GO" id="GO:0004792">
    <property type="term" value="F:thiosulfate-cyanide sulfurtransferase activity"/>
    <property type="evidence" value="ECO:0007669"/>
    <property type="project" value="TreeGrafter"/>
</dbReference>
<sequence>MEEEKELNQKIFDRQIRIKDWDQEKLENQKVLILGMGGLGTVVLIQLLRLGVKEIHFLDFDTIDLSNLPRQFLFGKEDVGKKKVDVALKNAQIHNISNSQLYGYHMDAIKEFQKVIELAKKCDFVFNLIDHGDYWDLAVCSLCLSLKIPHISGGNFASSMMLDFYMRTGEPCYLCLTPDLKEKEIVEKFHPDLIQNYRDISFIPANDNPISQSSATLCTSCGVFLANMFKCAIMTPEKDQKSRRVMIYLDNIETLDFGVVAEPKCKYCNKNPIAIKFTDSGIIQKESEQVWEDIKGMNFKNFDEIFFQQIEKQEVEKQEGEKIKKETIYQIKLLDNTIHELEIKQLNDKEQIIEFDWKILLKQQNLDQNNELNENLEDNEKIIEINKLEKKEELQDKMEELSENNKLQEYKKNEIILIKNKIQIKNISLQKWTFMEWEWEFPDEQEIKYIEKFRKIIKQVFQI</sequence>
<organism evidence="4 5">
    <name type="scientific">Pseudocohnilembus persalinus</name>
    <name type="common">Ciliate</name>
    <dbReference type="NCBI Taxonomy" id="266149"/>
    <lineage>
        <taxon>Eukaryota</taxon>
        <taxon>Sar</taxon>
        <taxon>Alveolata</taxon>
        <taxon>Ciliophora</taxon>
        <taxon>Intramacronucleata</taxon>
        <taxon>Oligohymenophorea</taxon>
        <taxon>Scuticociliatia</taxon>
        <taxon>Philasterida</taxon>
        <taxon>Pseudocohnilembidae</taxon>
        <taxon>Pseudocohnilembus</taxon>
    </lineage>
</organism>
<accession>A0A0V0R0Y8</accession>
<dbReference type="PANTHER" id="PTHR10953:SF102">
    <property type="entry name" value="ADENYLYLTRANSFERASE AND SULFURTRANSFERASE MOCS3"/>
    <property type="match status" value="1"/>
</dbReference>
<keyword evidence="5" id="KW-1185">Reference proteome</keyword>
<name>A0A0V0R0Y8_PSEPJ</name>
<keyword evidence="1" id="KW-0175">Coiled coil</keyword>
<dbReference type="OrthoDB" id="10255449at2759"/>
<evidence type="ECO:0000313" key="4">
    <source>
        <dbReference type="EMBL" id="KRX08163.1"/>
    </source>
</evidence>
<dbReference type="SUPFAM" id="SSF69572">
    <property type="entry name" value="Activating enzymes of the ubiquitin-like proteins"/>
    <property type="match status" value="1"/>
</dbReference>
<reference evidence="4 5" key="1">
    <citation type="journal article" date="2015" name="Sci. Rep.">
        <title>Genome of the facultative scuticociliatosis pathogen Pseudocohnilembus persalinus provides insight into its virulence through horizontal gene transfer.</title>
        <authorList>
            <person name="Xiong J."/>
            <person name="Wang G."/>
            <person name="Cheng J."/>
            <person name="Tian M."/>
            <person name="Pan X."/>
            <person name="Warren A."/>
            <person name="Jiang C."/>
            <person name="Yuan D."/>
            <person name="Miao W."/>
        </authorList>
    </citation>
    <scope>NUCLEOTIDE SEQUENCE [LARGE SCALE GENOMIC DNA]</scope>
    <source>
        <strain evidence="4">36N120E</strain>
    </source>
</reference>
<dbReference type="GO" id="GO:0042292">
    <property type="term" value="F:URM1 activating enzyme activity"/>
    <property type="evidence" value="ECO:0007669"/>
    <property type="project" value="TreeGrafter"/>
</dbReference>
<dbReference type="AlphaFoldDB" id="A0A0V0R0Y8"/>
<feature type="transmembrane region" description="Helical" evidence="2">
    <location>
        <begin position="31"/>
        <end position="52"/>
    </location>
</feature>
<dbReference type="Pfam" id="PF00899">
    <property type="entry name" value="ThiF"/>
    <property type="match status" value="1"/>
</dbReference>